<comment type="caution">
    <text evidence="8">The sequence shown here is derived from an EMBL/GenBank/DDBJ whole genome shotgun (WGS) entry which is preliminary data.</text>
</comment>
<keyword evidence="3" id="KW-0378">Hydrolase</keyword>
<dbReference type="InterPro" id="IPR015517">
    <property type="entry name" value="dCMP_deaminase-rel"/>
</dbReference>
<comment type="cofactor">
    <cofactor evidence="6">
        <name>Zn(2+)</name>
        <dbReference type="ChEBI" id="CHEBI:29105"/>
    </cofactor>
</comment>
<dbReference type="InterPro" id="IPR016473">
    <property type="entry name" value="dCMP_deaminase"/>
</dbReference>
<dbReference type="PANTHER" id="PTHR11086">
    <property type="entry name" value="DEOXYCYTIDYLATE DEAMINASE-RELATED"/>
    <property type="match status" value="1"/>
</dbReference>
<dbReference type="EMBL" id="MFFS01000005">
    <property type="protein sequence ID" value="OGF22988.1"/>
    <property type="molecule type" value="Genomic_DNA"/>
</dbReference>
<dbReference type="GO" id="GO:0006220">
    <property type="term" value="P:pyrimidine nucleotide metabolic process"/>
    <property type="evidence" value="ECO:0007669"/>
    <property type="project" value="InterPro"/>
</dbReference>
<feature type="domain" description="CMP/dCMP-type deaminase" evidence="7">
    <location>
        <begin position="19"/>
        <end position="150"/>
    </location>
</feature>
<evidence type="ECO:0000256" key="1">
    <source>
        <dbReference type="ARBA" id="ARBA00006576"/>
    </source>
</evidence>
<dbReference type="PROSITE" id="PS00903">
    <property type="entry name" value="CYT_DCMP_DEAMINASES_1"/>
    <property type="match status" value="1"/>
</dbReference>
<protein>
    <recommendedName>
        <fullName evidence="7">CMP/dCMP-type deaminase domain-containing protein</fullName>
    </recommendedName>
</protein>
<evidence type="ECO:0000256" key="5">
    <source>
        <dbReference type="PIRSR" id="PIRSR006019-1"/>
    </source>
</evidence>
<evidence type="ECO:0000256" key="6">
    <source>
        <dbReference type="PIRSR" id="PIRSR006019-2"/>
    </source>
</evidence>
<dbReference type="Proteomes" id="UP000178323">
    <property type="component" value="Unassembled WGS sequence"/>
</dbReference>
<comment type="similarity">
    <text evidence="1">Belongs to the cytidine and deoxycytidylate deaminase family.</text>
</comment>
<dbReference type="Pfam" id="PF00383">
    <property type="entry name" value="dCMP_cyt_deam_1"/>
    <property type="match status" value="1"/>
</dbReference>
<proteinExistence type="inferred from homology"/>
<organism evidence="8 9">
    <name type="scientific">Candidatus Falkowbacteria bacterium RBG_13_39_14</name>
    <dbReference type="NCBI Taxonomy" id="1797985"/>
    <lineage>
        <taxon>Bacteria</taxon>
        <taxon>Candidatus Falkowiibacteriota</taxon>
    </lineage>
</organism>
<evidence type="ECO:0000256" key="3">
    <source>
        <dbReference type="ARBA" id="ARBA00022801"/>
    </source>
</evidence>
<dbReference type="InterPro" id="IPR016193">
    <property type="entry name" value="Cytidine_deaminase-like"/>
</dbReference>
<feature type="binding site" evidence="6">
    <location>
        <position position="119"/>
    </location>
    <ligand>
        <name>Zn(2+)</name>
        <dbReference type="ChEBI" id="CHEBI:29105"/>
        <note>catalytic</note>
    </ligand>
</feature>
<dbReference type="PIRSF" id="PIRSF006019">
    <property type="entry name" value="dCMP_deaminase"/>
    <property type="match status" value="1"/>
</dbReference>
<dbReference type="AlphaFoldDB" id="A0A1F5S8D4"/>
<dbReference type="PROSITE" id="PS51747">
    <property type="entry name" value="CYT_DCMP_DEAMINASES_2"/>
    <property type="match status" value="1"/>
</dbReference>
<reference evidence="8 9" key="1">
    <citation type="journal article" date="2016" name="Nat. Commun.">
        <title>Thousands of microbial genomes shed light on interconnected biogeochemical processes in an aquifer system.</title>
        <authorList>
            <person name="Anantharaman K."/>
            <person name="Brown C.T."/>
            <person name="Hug L.A."/>
            <person name="Sharon I."/>
            <person name="Castelle C.J."/>
            <person name="Probst A.J."/>
            <person name="Thomas B.C."/>
            <person name="Singh A."/>
            <person name="Wilkins M.J."/>
            <person name="Karaoz U."/>
            <person name="Brodie E.L."/>
            <person name="Williams K.H."/>
            <person name="Hubbard S.S."/>
            <person name="Banfield J.F."/>
        </authorList>
    </citation>
    <scope>NUCLEOTIDE SEQUENCE [LARGE SCALE GENOMIC DNA]</scope>
</reference>
<keyword evidence="4 6" id="KW-0862">Zinc</keyword>
<dbReference type="GO" id="GO:0008270">
    <property type="term" value="F:zinc ion binding"/>
    <property type="evidence" value="ECO:0007669"/>
    <property type="project" value="InterPro"/>
</dbReference>
<keyword evidence="2 6" id="KW-0479">Metal-binding</keyword>
<gene>
    <name evidence="8" type="ORF">A2Y83_00555</name>
</gene>
<evidence type="ECO:0000256" key="4">
    <source>
        <dbReference type="ARBA" id="ARBA00022833"/>
    </source>
</evidence>
<evidence type="ECO:0000259" key="7">
    <source>
        <dbReference type="PROSITE" id="PS51747"/>
    </source>
</evidence>
<name>A0A1F5S8D4_9BACT</name>
<evidence type="ECO:0000313" key="8">
    <source>
        <dbReference type="EMBL" id="OGF22988.1"/>
    </source>
</evidence>
<dbReference type="GO" id="GO:0004132">
    <property type="term" value="F:dCMP deaminase activity"/>
    <property type="evidence" value="ECO:0007669"/>
    <property type="project" value="InterPro"/>
</dbReference>
<feature type="binding site" evidence="6">
    <location>
        <position position="122"/>
    </location>
    <ligand>
        <name>Zn(2+)</name>
        <dbReference type="ChEBI" id="CHEBI:29105"/>
        <note>catalytic</note>
    </ligand>
</feature>
<dbReference type="STRING" id="1797985.A2Y83_00555"/>
<dbReference type="SUPFAM" id="SSF53927">
    <property type="entry name" value="Cytidine deaminase-like"/>
    <property type="match status" value="1"/>
</dbReference>
<sequence>MLLNLPKVSRENPKTSRLSWDDFFINLAVLVSKRSSCKFHETGAVYVDKHKRIISMGYNGPTEGDYHCVEHGCAKVDGDPETGALKRCRGAHAEINGIINCQDTKRLRGATLYCVLLPCYDCMKALNNVGISEIVYLGEYHRIQTGGEKFEEEDEASELAKKRNIVVRRYEKK</sequence>
<dbReference type="Gene3D" id="3.40.140.10">
    <property type="entry name" value="Cytidine Deaminase, domain 2"/>
    <property type="match status" value="1"/>
</dbReference>
<feature type="active site" description="Proton donor" evidence="5">
    <location>
        <position position="94"/>
    </location>
</feature>
<dbReference type="GO" id="GO:0005737">
    <property type="term" value="C:cytoplasm"/>
    <property type="evidence" value="ECO:0007669"/>
    <property type="project" value="TreeGrafter"/>
</dbReference>
<evidence type="ECO:0000313" key="9">
    <source>
        <dbReference type="Proteomes" id="UP000178323"/>
    </source>
</evidence>
<dbReference type="InterPro" id="IPR002125">
    <property type="entry name" value="CMP_dCMP_dom"/>
</dbReference>
<evidence type="ECO:0000256" key="2">
    <source>
        <dbReference type="ARBA" id="ARBA00022723"/>
    </source>
</evidence>
<dbReference type="InterPro" id="IPR016192">
    <property type="entry name" value="APOBEC/CMP_deaminase_Zn-bd"/>
</dbReference>
<feature type="binding site" evidence="6">
    <location>
        <position position="92"/>
    </location>
    <ligand>
        <name>Zn(2+)</name>
        <dbReference type="ChEBI" id="CHEBI:29105"/>
        <note>catalytic</note>
    </ligand>
</feature>
<accession>A0A1F5S8D4</accession>
<dbReference type="PANTHER" id="PTHR11086:SF18">
    <property type="entry name" value="DEOXYCYTIDYLATE DEAMINASE"/>
    <property type="match status" value="1"/>
</dbReference>